<evidence type="ECO:0000256" key="1">
    <source>
        <dbReference type="ARBA" id="ARBA00004651"/>
    </source>
</evidence>
<evidence type="ECO:0000313" key="7">
    <source>
        <dbReference type="EMBL" id="QWQ19981.2"/>
    </source>
</evidence>
<feature type="transmembrane region" description="Helical" evidence="6">
    <location>
        <begin position="285"/>
        <end position="303"/>
    </location>
</feature>
<dbReference type="EC" id="1.12.99.6" evidence="7"/>
<feature type="transmembrane region" description="Helical" evidence="6">
    <location>
        <begin position="315"/>
        <end position="334"/>
    </location>
</feature>
<evidence type="ECO:0000256" key="6">
    <source>
        <dbReference type="SAM" id="Phobius"/>
    </source>
</evidence>
<feature type="transmembrane region" description="Helical" evidence="6">
    <location>
        <begin position="14"/>
        <end position="34"/>
    </location>
</feature>
<proteinExistence type="predicted"/>
<dbReference type="InterPro" id="IPR051817">
    <property type="entry name" value="FDH_cytochrome_b556_subunit"/>
</dbReference>
<feature type="transmembrane region" description="Helical" evidence="6">
    <location>
        <begin position="93"/>
        <end position="112"/>
    </location>
</feature>
<reference evidence="7" key="1">
    <citation type="submission" date="2021-06" db="EMBL/GenBank/DDBJ databases">
        <title>Emergence of genetically related NDM-1-producing Providencia rettgeri strains in Argentina.</title>
        <authorList>
            <person name="Pasteran F."/>
            <person name="Meo A."/>
            <person name="Gomez S."/>
            <person name="Derdoy L."/>
            <person name="Albronoz E."/>
            <person name="Faccone D."/>
            <person name="Guerriero L."/>
            <person name="Archuby D."/>
            <person name="Tarzia A."/>
            <person name="Lopez M."/>
            <person name="Corso A."/>
        </authorList>
    </citation>
    <scope>NUCLEOTIDE SEQUENCE</scope>
    <source>
        <strain evidence="7">PreM15628</strain>
    </source>
</reference>
<organism evidence="7 8">
    <name type="scientific">Providencia rettgeri</name>
    <dbReference type="NCBI Taxonomy" id="587"/>
    <lineage>
        <taxon>Bacteria</taxon>
        <taxon>Pseudomonadati</taxon>
        <taxon>Pseudomonadota</taxon>
        <taxon>Gammaproteobacteria</taxon>
        <taxon>Enterobacterales</taxon>
        <taxon>Morganellaceae</taxon>
        <taxon>Providencia</taxon>
    </lineage>
</organism>
<feature type="transmembrane region" description="Helical" evidence="6">
    <location>
        <begin position="132"/>
        <end position="156"/>
    </location>
</feature>
<dbReference type="PANTHER" id="PTHR30074">
    <property type="entry name" value="FORMATE DEHYDROGENASE, NITRATE-INDUCIBLE, CYTOCHROME B556 FDN SUBUNIT"/>
    <property type="match status" value="1"/>
</dbReference>
<keyword evidence="3 6" id="KW-0812">Transmembrane</keyword>
<evidence type="ECO:0000256" key="2">
    <source>
        <dbReference type="ARBA" id="ARBA00022475"/>
    </source>
</evidence>
<dbReference type="EMBL" id="CP076405">
    <property type="protein sequence ID" value="QWQ19981.2"/>
    <property type="molecule type" value="Genomic_DNA"/>
</dbReference>
<feature type="transmembrane region" description="Helical" evidence="6">
    <location>
        <begin position="168"/>
        <end position="186"/>
    </location>
</feature>
<feature type="transmembrane region" description="Helical" evidence="6">
    <location>
        <begin position="54"/>
        <end position="81"/>
    </location>
</feature>
<evidence type="ECO:0000313" key="8">
    <source>
        <dbReference type="Proteomes" id="UP000682358"/>
    </source>
</evidence>
<feature type="transmembrane region" description="Helical" evidence="6">
    <location>
        <begin position="213"/>
        <end position="234"/>
    </location>
</feature>
<feature type="transmembrane region" description="Helical" evidence="6">
    <location>
        <begin position="354"/>
        <end position="375"/>
    </location>
</feature>
<accession>A0AAJ4NH99</accession>
<dbReference type="GO" id="GO:0005886">
    <property type="term" value="C:plasma membrane"/>
    <property type="evidence" value="ECO:0007669"/>
    <property type="project" value="UniProtKB-SubCell"/>
</dbReference>
<evidence type="ECO:0000256" key="4">
    <source>
        <dbReference type="ARBA" id="ARBA00022989"/>
    </source>
</evidence>
<keyword evidence="4 6" id="KW-1133">Transmembrane helix</keyword>
<feature type="transmembrane region" description="Helical" evidence="6">
    <location>
        <begin position="255"/>
        <end position="273"/>
    </location>
</feature>
<name>A0AAJ4NH99_PRORE</name>
<gene>
    <name evidence="7" type="primary">hybB</name>
    <name evidence="7" type="ORF">KOF27_15420</name>
</gene>
<keyword evidence="2" id="KW-1003">Cell membrane</keyword>
<comment type="subcellular location">
    <subcellularLocation>
        <location evidence="1">Cell membrane</location>
        <topology evidence="1">Multi-pass membrane protein</topology>
    </subcellularLocation>
</comment>
<dbReference type="PANTHER" id="PTHR30074:SF4">
    <property type="entry name" value="NI_FE-HYDROGENASE 2 B-TYPE CYTOCHROME SUBUNIT-RELATED"/>
    <property type="match status" value="1"/>
</dbReference>
<evidence type="ECO:0000256" key="5">
    <source>
        <dbReference type="ARBA" id="ARBA00023136"/>
    </source>
</evidence>
<dbReference type="NCBIfam" id="NF008133">
    <property type="entry name" value="PRK10881.1"/>
    <property type="match status" value="1"/>
</dbReference>
<protein>
    <submittedName>
        <fullName evidence="7">Ni/Fe-hydrogenase cytochrome b subunit</fullName>
        <ecNumber evidence="7">1.12.99.6</ecNumber>
    </submittedName>
</protein>
<dbReference type="Proteomes" id="UP000682358">
    <property type="component" value="Chromosome"/>
</dbReference>
<evidence type="ECO:0000256" key="3">
    <source>
        <dbReference type="ARBA" id="ARBA00022692"/>
    </source>
</evidence>
<dbReference type="GO" id="GO:0009061">
    <property type="term" value="P:anaerobic respiration"/>
    <property type="evidence" value="ECO:0007669"/>
    <property type="project" value="TreeGrafter"/>
</dbReference>
<keyword evidence="7" id="KW-0560">Oxidoreductase</keyword>
<keyword evidence="5 6" id="KW-0472">Membrane</keyword>
<dbReference type="AlphaFoldDB" id="A0AAJ4NH99"/>
<dbReference type="GO" id="GO:0033748">
    <property type="term" value="F:hydrogenase (acceptor) activity"/>
    <property type="evidence" value="ECO:0007669"/>
    <property type="project" value="UniProtKB-EC"/>
</dbReference>
<sequence>MTTHHKEQPLGGRLVSWPIMVFGPLVLICVILIVKRLVFGLGSVSDLNGGYPWGIWIAFDLLIGTGFACGGWALAWAVYVFNRGEYHPLVRPALLASLFGYSLGGLSITIDVGRYWNLPYFYIPGFFNTNSVLFETAVCMTIYIGVMALEFAPALCERFGWKVSLKRLNKAMFFIIALGALLPMMHQSSMGSLMISAGHKVHPIWQSYEMLPLLSLLTAFIMGFSIVIFEGSLLQAALRGQGADERPLFVRITRILQVLLVLFLVCRFGELIYRGKLHHIFNTDFYAMMFWIETALMVFPLIIFRMPSLRNDSRWLYASGLSMLIGAAMWRMSYSLVAFNPGGGYDYFPTTEELLISIGFVAIEVCAYILLIRLLPVIPALKKTTMSHSEARGKAWANV</sequence>